<dbReference type="CDD" id="cd13653">
    <property type="entry name" value="PBP2_phosphate_like_1"/>
    <property type="match status" value="1"/>
</dbReference>
<dbReference type="SUPFAM" id="SSF53850">
    <property type="entry name" value="Periplasmic binding protein-like II"/>
    <property type="match status" value="1"/>
</dbReference>
<gene>
    <name evidence="4" type="ORF">IILFPGFB_00012</name>
</gene>
<keyword evidence="2" id="KW-0732">Signal</keyword>
<dbReference type="PANTHER" id="PTHR30570:SF1">
    <property type="entry name" value="PHOSPHATE-BINDING PROTEIN PSTS"/>
    <property type="match status" value="1"/>
</dbReference>
<dbReference type="PROSITE" id="PS51257">
    <property type="entry name" value="PROKAR_LIPOPROTEIN"/>
    <property type="match status" value="1"/>
</dbReference>
<dbReference type="InterPro" id="IPR011862">
    <property type="entry name" value="Phos-bd"/>
</dbReference>
<protein>
    <recommendedName>
        <fullName evidence="3">PBP domain-containing protein</fullName>
    </recommendedName>
</protein>
<evidence type="ECO:0000256" key="2">
    <source>
        <dbReference type="ARBA" id="ARBA00022729"/>
    </source>
</evidence>
<keyword evidence="1" id="KW-0813">Transport</keyword>
<reference evidence="4" key="1">
    <citation type="submission" date="2020-06" db="EMBL/GenBank/DDBJ databases">
        <title>Unique genomic features of the anaerobic methanotrophic archaea.</title>
        <authorList>
            <person name="Chadwick G.L."/>
            <person name="Skennerton C.T."/>
            <person name="Laso-Perez R."/>
            <person name="Leu A.O."/>
            <person name="Speth D.R."/>
            <person name="Yu H."/>
            <person name="Morgan-Lang C."/>
            <person name="Hatzenpichler R."/>
            <person name="Goudeau D."/>
            <person name="Malmstrom R."/>
            <person name="Brazelton W.J."/>
            <person name="Woyke T."/>
            <person name="Hallam S.J."/>
            <person name="Tyson G.W."/>
            <person name="Wegener G."/>
            <person name="Boetius A."/>
            <person name="Orphan V."/>
        </authorList>
    </citation>
    <scope>NUCLEOTIDE SEQUENCE</scope>
</reference>
<proteinExistence type="predicted"/>
<dbReference type="AlphaFoldDB" id="A0A7G9YHF6"/>
<dbReference type="GO" id="GO:0042301">
    <property type="term" value="F:phosphate ion binding"/>
    <property type="evidence" value="ECO:0007669"/>
    <property type="project" value="InterPro"/>
</dbReference>
<accession>A0A7G9YHF6</accession>
<dbReference type="InterPro" id="IPR050811">
    <property type="entry name" value="Phosphate_ABC_transporter"/>
</dbReference>
<dbReference type="Pfam" id="PF12849">
    <property type="entry name" value="PBP_like_2"/>
    <property type="match status" value="1"/>
</dbReference>
<dbReference type="PANTHER" id="PTHR30570">
    <property type="entry name" value="PERIPLASMIC PHOSPHATE BINDING COMPONENT OF PHOSPHATE ABC TRANSPORTER"/>
    <property type="match status" value="1"/>
</dbReference>
<sequence length="290" mass="31237">MEKPHTTRKFLPHATMAMLVITVVAASLFGSGCIGDKDAETSAQSMKLQVTGSTTVLPIADECARVYMETHPGSHIYVSGGGSSLGIKSVADGIADIGTASRDPKDSENEKYPDLVLHAVAKDGVAIIIQSGNPISDLTMEELRKIYTGEIANWKDLGGVDAEIMVVSREEGSGTRDCFEQAVLKPIKQEITDYAIIQDSNGKIRTTVAGNKDAIGFISLGYINSDVRAVKLDDIEPTVENVRNGEYAISRTLWMLTNGDADEDEQAFLNFVLSDAGQKLVSDVHFIPVE</sequence>
<dbReference type="InterPro" id="IPR024370">
    <property type="entry name" value="PBP_domain"/>
</dbReference>
<evidence type="ECO:0000313" key="4">
    <source>
        <dbReference type="EMBL" id="QNO47440.1"/>
    </source>
</evidence>
<dbReference type="Gene3D" id="3.40.190.10">
    <property type="entry name" value="Periplasmic binding protein-like II"/>
    <property type="match status" value="2"/>
</dbReference>
<feature type="domain" description="PBP" evidence="3">
    <location>
        <begin position="41"/>
        <end position="275"/>
    </location>
</feature>
<name>A0A7G9YHF6_9EURY</name>
<evidence type="ECO:0000259" key="3">
    <source>
        <dbReference type="Pfam" id="PF12849"/>
    </source>
</evidence>
<organism evidence="4">
    <name type="scientific">Candidatus Methanogaster sp. ANME-2c ERB4</name>
    <dbReference type="NCBI Taxonomy" id="2759911"/>
    <lineage>
        <taxon>Archaea</taxon>
        <taxon>Methanobacteriati</taxon>
        <taxon>Methanobacteriota</taxon>
        <taxon>Stenosarchaea group</taxon>
        <taxon>Methanomicrobia</taxon>
        <taxon>Methanosarcinales</taxon>
        <taxon>ANME-2 cluster</taxon>
        <taxon>Candidatus Methanogasteraceae</taxon>
        <taxon>Candidatus Methanogaster</taxon>
    </lineage>
</organism>
<evidence type="ECO:0000256" key="1">
    <source>
        <dbReference type="ARBA" id="ARBA00022448"/>
    </source>
</evidence>
<dbReference type="EMBL" id="MT631263">
    <property type="protein sequence ID" value="QNO47440.1"/>
    <property type="molecule type" value="Genomic_DNA"/>
</dbReference>
<dbReference type="NCBIfam" id="TIGR02136">
    <property type="entry name" value="ptsS_2"/>
    <property type="match status" value="1"/>
</dbReference>